<keyword evidence="2" id="KW-1185">Reference proteome</keyword>
<evidence type="ECO:0000313" key="2">
    <source>
        <dbReference type="Proteomes" id="UP001612741"/>
    </source>
</evidence>
<organism evidence="1 2">
    <name type="scientific">Nonomuraea typhae</name>
    <dbReference type="NCBI Taxonomy" id="2603600"/>
    <lineage>
        <taxon>Bacteria</taxon>
        <taxon>Bacillati</taxon>
        <taxon>Actinomycetota</taxon>
        <taxon>Actinomycetes</taxon>
        <taxon>Streptosporangiales</taxon>
        <taxon>Streptosporangiaceae</taxon>
        <taxon>Nonomuraea</taxon>
    </lineage>
</organism>
<dbReference type="Proteomes" id="UP001612741">
    <property type="component" value="Unassembled WGS sequence"/>
</dbReference>
<sequence length="115" mass="13379">MTNLPISIPQSLRGFTTRVWTPDEWARIQQGHVSRDMDDRWVLFVEDDTLFAHRSWTGFGIYSATFVEVEGGWRVAEVWVESDPERYRRRSDAHDLALLETLIRGTLLGEEQDPS</sequence>
<dbReference type="EMBL" id="JBITGY010000005">
    <property type="protein sequence ID" value="MFI6499729.1"/>
    <property type="molecule type" value="Genomic_DNA"/>
</dbReference>
<proteinExistence type="predicted"/>
<evidence type="ECO:0000313" key="1">
    <source>
        <dbReference type="EMBL" id="MFI6499729.1"/>
    </source>
</evidence>
<accession>A0ABW7YZ27</accession>
<dbReference type="RefSeq" id="WP_397083218.1">
    <property type="nucleotide sequence ID" value="NZ_JBITGY010000005.1"/>
</dbReference>
<comment type="caution">
    <text evidence="1">The sequence shown here is derived from an EMBL/GenBank/DDBJ whole genome shotgun (WGS) entry which is preliminary data.</text>
</comment>
<gene>
    <name evidence="1" type="ORF">ACIBG2_20235</name>
</gene>
<protein>
    <submittedName>
        <fullName evidence="1">Uncharacterized protein</fullName>
    </submittedName>
</protein>
<reference evidence="1 2" key="1">
    <citation type="submission" date="2024-10" db="EMBL/GenBank/DDBJ databases">
        <title>The Natural Products Discovery Center: Release of the First 8490 Sequenced Strains for Exploring Actinobacteria Biosynthetic Diversity.</title>
        <authorList>
            <person name="Kalkreuter E."/>
            <person name="Kautsar S.A."/>
            <person name="Yang D."/>
            <person name="Bader C.D."/>
            <person name="Teijaro C.N."/>
            <person name="Fluegel L."/>
            <person name="Davis C.M."/>
            <person name="Simpson J.R."/>
            <person name="Lauterbach L."/>
            <person name="Steele A.D."/>
            <person name="Gui C."/>
            <person name="Meng S."/>
            <person name="Li G."/>
            <person name="Viehrig K."/>
            <person name="Ye F."/>
            <person name="Su P."/>
            <person name="Kiefer A.F."/>
            <person name="Nichols A."/>
            <person name="Cepeda A.J."/>
            <person name="Yan W."/>
            <person name="Fan B."/>
            <person name="Jiang Y."/>
            <person name="Adhikari A."/>
            <person name="Zheng C.-J."/>
            <person name="Schuster L."/>
            <person name="Cowan T.M."/>
            <person name="Smanski M.J."/>
            <person name="Chevrette M.G."/>
            <person name="De Carvalho L.P.S."/>
            <person name="Shen B."/>
        </authorList>
    </citation>
    <scope>NUCLEOTIDE SEQUENCE [LARGE SCALE GENOMIC DNA]</scope>
    <source>
        <strain evidence="1 2">NPDC050545</strain>
    </source>
</reference>
<name>A0ABW7YZ27_9ACTN</name>